<dbReference type="InterPro" id="IPR011055">
    <property type="entry name" value="Dup_hybrid_motif"/>
</dbReference>
<dbReference type="CDD" id="cd12797">
    <property type="entry name" value="M23_peptidase"/>
    <property type="match status" value="1"/>
</dbReference>
<dbReference type="Pfam" id="PF01551">
    <property type="entry name" value="Peptidase_M23"/>
    <property type="match status" value="1"/>
</dbReference>
<dbReference type="Gene3D" id="2.70.70.10">
    <property type="entry name" value="Glucose Permease (Domain IIA)"/>
    <property type="match status" value="1"/>
</dbReference>
<evidence type="ECO:0000313" key="2">
    <source>
        <dbReference type="EMBL" id="MBI3627855.1"/>
    </source>
</evidence>
<sequence>MYKHVKTITAAGLMVLFAGVTAFILTKYPTFSTSPSSRSAQGLAGSNALPKGLLPPIDNALLRITKKSFGVYVAPANSPVSPERFKGYHTGVDFETYPAEKDLDVSIYAACTGLLRLKKWAAGYGGVLREECRLDNQAVTIVYGHVKLSSVTSDVGRTLTAGEKIAILGAGYSSETDGERKHLHFGIHRGTAIDIRGYVQNETELKNWLDPQIFFR</sequence>
<name>A0A9D6LP04_9BACT</name>
<organism evidence="2 3">
    <name type="scientific">Candidatus Sungiibacteriota bacterium</name>
    <dbReference type="NCBI Taxonomy" id="2750080"/>
    <lineage>
        <taxon>Bacteria</taxon>
        <taxon>Candidatus Sungiibacteriota</taxon>
    </lineage>
</organism>
<evidence type="ECO:0000259" key="1">
    <source>
        <dbReference type="Pfam" id="PF01551"/>
    </source>
</evidence>
<dbReference type="EMBL" id="JACQCQ010000013">
    <property type="protein sequence ID" value="MBI3627855.1"/>
    <property type="molecule type" value="Genomic_DNA"/>
</dbReference>
<evidence type="ECO:0000313" key="3">
    <source>
        <dbReference type="Proteomes" id="UP000808388"/>
    </source>
</evidence>
<accession>A0A9D6LP04</accession>
<dbReference type="Proteomes" id="UP000808388">
    <property type="component" value="Unassembled WGS sequence"/>
</dbReference>
<comment type="caution">
    <text evidence="2">The sequence shown here is derived from an EMBL/GenBank/DDBJ whole genome shotgun (WGS) entry which is preliminary data.</text>
</comment>
<protein>
    <submittedName>
        <fullName evidence="2">M23 family metallopeptidase</fullName>
    </submittedName>
</protein>
<feature type="domain" description="M23ase beta-sheet core" evidence="1">
    <location>
        <begin position="88"/>
        <end position="192"/>
    </location>
</feature>
<gene>
    <name evidence="2" type="ORF">HY220_03915</name>
</gene>
<proteinExistence type="predicted"/>
<reference evidence="2" key="1">
    <citation type="submission" date="2020-07" db="EMBL/GenBank/DDBJ databases">
        <title>Huge and variable diversity of episymbiotic CPR bacteria and DPANN archaea in groundwater ecosystems.</title>
        <authorList>
            <person name="He C.Y."/>
            <person name="Keren R."/>
            <person name="Whittaker M."/>
            <person name="Farag I.F."/>
            <person name="Doudna J."/>
            <person name="Cate J.H.D."/>
            <person name="Banfield J.F."/>
        </authorList>
    </citation>
    <scope>NUCLEOTIDE SEQUENCE</scope>
    <source>
        <strain evidence="2">NC_groundwater_972_Pr1_S-0.2um_49_27</strain>
    </source>
</reference>
<dbReference type="AlphaFoldDB" id="A0A9D6LP04"/>
<dbReference type="SUPFAM" id="SSF51261">
    <property type="entry name" value="Duplicated hybrid motif"/>
    <property type="match status" value="1"/>
</dbReference>
<dbReference type="InterPro" id="IPR016047">
    <property type="entry name" value="M23ase_b-sheet_dom"/>
</dbReference>